<dbReference type="InterPro" id="IPR001128">
    <property type="entry name" value="Cyt_P450"/>
</dbReference>
<evidence type="ECO:0000256" key="2">
    <source>
        <dbReference type="RuleBase" id="RU000461"/>
    </source>
</evidence>
<name>A0ABW0YVJ9_9ACTN</name>
<keyword evidence="2" id="KW-0479">Metal-binding</keyword>
<feature type="region of interest" description="Disordered" evidence="3">
    <location>
        <begin position="407"/>
        <end position="431"/>
    </location>
</feature>
<dbReference type="SUPFAM" id="SSF48264">
    <property type="entry name" value="Cytochrome P450"/>
    <property type="match status" value="1"/>
</dbReference>
<dbReference type="CDD" id="cd11029">
    <property type="entry name" value="CYP107-like"/>
    <property type="match status" value="1"/>
</dbReference>
<dbReference type="PANTHER" id="PTHR46696">
    <property type="entry name" value="P450, PUTATIVE (EUROFUNG)-RELATED"/>
    <property type="match status" value="1"/>
</dbReference>
<organism evidence="4 5">
    <name type="scientific">Streptomyces gamaensis</name>
    <dbReference type="NCBI Taxonomy" id="1763542"/>
    <lineage>
        <taxon>Bacteria</taxon>
        <taxon>Bacillati</taxon>
        <taxon>Actinomycetota</taxon>
        <taxon>Actinomycetes</taxon>
        <taxon>Kitasatosporales</taxon>
        <taxon>Streptomycetaceae</taxon>
        <taxon>Streptomyces</taxon>
    </lineage>
</organism>
<reference evidence="5" key="1">
    <citation type="journal article" date="2019" name="Int. J. Syst. Evol. Microbiol.">
        <title>The Global Catalogue of Microorganisms (GCM) 10K type strain sequencing project: providing services to taxonomists for standard genome sequencing and annotation.</title>
        <authorList>
            <consortium name="The Broad Institute Genomics Platform"/>
            <consortium name="The Broad Institute Genome Sequencing Center for Infectious Disease"/>
            <person name="Wu L."/>
            <person name="Ma J."/>
        </authorList>
    </citation>
    <scope>NUCLEOTIDE SEQUENCE [LARGE SCALE GENOMIC DNA]</scope>
    <source>
        <strain evidence="5">CGMCC 4.7304</strain>
    </source>
</reference>
<keyword evidence="2" id="KW-0408">Iron</keyword>
<gene>
    <name evidence="4" type="ORF">ACFP1Z_10225</name>
</gene>
<keyword evidence="2" id="KW-0349">Heme</keyword>
<keyword evidence="2" id="KW-0503">Monooxygenase</keyword>
<dbReference type="PANTHER" id="PTHR46696:SF1">
    <property type="entry name" value="CYTOCHROME P450 YJIB-RELATED"/>
    <property type="match status" value="1"/>
</dbReference>
<dbReference type="RefSeq" id="WP_390315686.1">
    <property type="nucleotide sequence ID" value="NZ_JBHSPB010000005.1"/>
</dbReference>
<comment type="similarity">
    <text evidence="1 2">Belongs to the cytochrome P450 family.</text>
</comment>
<dbReference type="PRINTS" id="PR00385">
    <property type="entry name" value="P450"/>
</dbReference>
<keyword evidence="2" id="KW-0560">Oxidoreductase</keyword>
<comment type="caution">
    <text evidence="4">The sequence shown here is derived from an EMBL/GenBank/DDBJ whole genome shotgun (WGS) entry which is preliminary data.</text>
</comment>
<evidence type="ECO:0000256" key="3">
    <source>
        <dbReference type="SAM" id="MobiDB-lite"/>
    </source>
</evidence>
<dbReference type="EMBL" id="JBHSPB010000005">
    <property type="protein sequence ID" value="MFC5720536.1"/>
    <property type="molecule type" value="Genomic_DNA"/>
</dbReference>
<feature type="compositionally biased region" description="Polar residues" evidence="3">
    <location>
        <begin position="414"/>
        <end position="423"/>
    </location>
</feature>
<dbReference type="InterPro" id="IPR017972">
    <property type="entry name" value="Cyt_P450_CS"/>
</dbReference>
<dbReference type="PRINTS" id="PR00359">
    <property type="entry name" value="BP450"/>
</dbReference>
<dbReference type="Proteomes" id="UP001596083">
    <property type="component" value="Unassembled WGS sequence"/>
</dbReference>
<keyword evidence="5" id="KW-1185">Reference proteome</keyword>
<dbReference type="Pfam" id="PF00067">
    <property type="entry name" value="p450"/>
    <property type="match status" value="2"/>
</dbReference>
<evidence type="ECO:0000313" key="4">
    <source>
        <dbReference type="EMBL" id="MFC5720536.1"/>
    </source>
</evidence>
<evidence type="ECO:0000313" key="5">
    <source>
        <dbReference type="Proteomes" id="UP001596083"/>
    </source>
</evidence>
<accession>A0ABW0YVJ9</accession>
<sequence>MKPSPLTSGCPYALDPTGSDLHGEAARLRALGPAVPVELPGGIRAWSVTDTALAKRLLTDPRVSKDAYQHWPAYVAGEVPEQWPLRIWVDVRNALTAYGAEHTRLRRLIGSAFSARRVRALAPAIEDITAELLDELEGHGEGPVDVRALFAWMLPLRVVNTLLGVPEPMHDAFRAVVGGFFATDFTEEEAMENGRAAYELLAALIAAKRETPGDDVTSGLIEAHDDETGTSLSEQELLDSMLLLIGAGHETTVSLLDHAIVNLLSHPEQLALVREGRAEWTDVIEESLRHNSPVAHVPLRFAVEDIEDAETGAVFRRGEPILVNFAAAGRDPAIHGADAGRFDLTRPARREHLAFGHGTHFCLGSELARLEARIALPALFGRFPGLALAVPAEELRPQESFITNGHREVPVSLSGGSRPSNNSAKRRTKTL</sequence>
<protein>
    <submittedName>
        <fullName evidence="4">Cytochrome P450</fullName>
    </submittedName>
</protein>
<dbReference type="PROSITE" id="PS00086">
    <property type="entry name" value="CYTOCHROME_P450"/>
    <property type="match status" value="1"/>
</dbReference>
<proteinExistence type="inferred from homology"/>
<dbReference type="InterPro" id="IPR002397">
    <property type="entry name" value="Cyt_P450_B"/>
</dbReference>
<evidence type="ECO:0000256" key="1">
    <source>
        <dbReference type="ARBA" id="ARBA00010617"/>
    </source>
</evidence>
<dbReference type="Gene3D" id="1.10.630.10">
    <property type="entry name" value="Cytochrome P450"/>
    <property type="match status" value="1"/>
</dbReference>
<dbReference type="InterPro" id="IPR036396">
    <property type="entry name" value="Cyt_P450_sf"/>
</dbReference>